<reference evidence="2 3" key="1">
    <citation type="submission" date="2009-12" db="EMBL/GenBank/DDBJ databases">
        <title>The Genome Sequence of Anolis carolinensis (Green Anole Lizard).</title>
        <authorList>
            <consortium name="The Genome Sequencing Platform"/>
            <person name="Di Palma F."/>
            <person name="Alfoldi J."/>
            <person name="Heiman D."/>
            <person name="Young S."/>
            <person name="Grabherr M."/>
            <person name="Johnson J."/>
            <person name="Lander E.S."/>
            <person name="Lindblad-Toh K."/>
        </authorList>
    </citation>
    <scope>NUCLEOTIDE SEQUENCE [LARGE SCALE GENOMIC DNA]</scope>
    <source>
        <strain evidence="2 3">JBL SC #1</strain>
    </source>
</reference>
<reference evidence="2" key="2">
    <citation type="submission" date="2025-08" db="UniProtKB">
        <authorList>
            <consortium name="Ensembl"/>
        </authorList>
    </citation>
    <scope>IDENTIFICATION</scope>
</reference>
<protein>
    <submittedName>
        <fullName evidence="2">Uncharacterized protein</fullName>
    </submittedName>
</protein>
<proteinExistence type="predicted"/>
<dbReference type="GeneTree" id="ENSGT00910000148264"/>
<accession>A0A803SZV6</accession>
<keyword evidence="1" id="KW-1133">Transmembrane helix</keyword>
<keyword evidence="1" id="KW-0472">Membrane</keyword>
<organism evidence="2 3">
    <name type="scientific">Anolis carolinensis</name>
    <name type="common">Green anole</name>
    <name type="synonym">American chameleon</name>
    <dbReference type="NCBI Taxonomy" id="28377"/>
    <lineage>
        <taxon>Eukaryota</taxon>
        <taxon>Metazoa</taxon>
        <taxon>Chordata</taxon>
        <taxon>Craniata</taxon>
        <taxon>Vertebrata</taxon>
        <taxon>Euteleostomi</taxon>
        <taxon>Lepidosauria</taxon>
        <taxon>Squamata</taxon>
        <taxon>Bifurcata</taxon>
        <taxon>Unidentata</taxon>
        <taxon>Episquamata</taxon>
        <taxon>Toxicofera</taxon>
        <taxon>Iguania</taxon>
        <taxon>Dactyloidae</taxon>
        <taxon>Anolis</taxon>
    </lineage>
</organism>
<name>A0A803SZV6_ANOCA</name>
<evidence type="ECO:0000313" key="2">
    <source>
        <dbReference type="Ensembl" id="ENSACAP00000028496.1"/>
    </source>
</evidence>
<dbReference type="AlphaFoldDB" id="A0A803SZV6"/>
<sequence length="87" mass="9639">AWISPCTCSPVGTSALGFFFVLCWLYVFPIYCLPSLPGKKEIVAWRRDPHAGHAFIVNTAIAKPCSFKPWLLAAWGILCWEVLPGSD</sequence>
<feature type="transmembrane region" description="Helical" evidence="1">
    <location>
        <begin position="15"/>
        <end position="33"/>
    </location>
</feature>
<evidence type="ECO:0000313" key="3">
    <source>
        <dbReference type="Proteomes" id="UP000001646"/>
    </source>
</evidence>
<dbReference type="Proteomes" id="UP000001646">
    <property type="component" value="Chromosome 3"/>
</dbReference>
<keyword evidence="1" id="KW-0812">Transmembrane</keyword>
<reference evidence="2" key="3">
    <citation type="submission" date="2025-09" db="UniProtKB">
        <authorList>
            <consortium name="Ensembl"/>
        </authorList>
    </citation>
    <scope>IDENTIFICATION</scope>
</reference>
<evidence type="ECO:0000256" key="1">
    <source>
        <dbReference type="SAM" id="Phobius"/>
    </source>
</evidence>
<dbReference type="InParanoid" id="A0A803SZV6"/>
<dbReference type="Ensembl" id="ENSACAT00000041975.1">
    <property type="protein sequence ID" value="ENSACAP00000028496.1"/>
    <property type="gene ID" value="ENSACAG00000038711.1"/>
</dbReference>
<keyword evidence="3" id="KW-1185">Reference proteome</keyword>